<gene>
    <name evidence="1" type="ORF">OLEA9_A033529</name>
</gene>
<keyword evidence="1" id="KW-0378">Hydrolase</keyword>
<evidence type="ECO:0000313" key="1">
    <source>
        <dbReference type="EMBL" id="CAA2977806.1"/>
    </source>
</evidence>
<keyword evidence="1" id="KW-0645">Protease</keyword>
<dbReference type="OrthoDB" id="206201at2759"/>
<protein>
    <submittedName>
        <fullName evidence="1">Subtilisin-like protease</fullName>
    </submittedName>
</protein>
<dbReference type="GO" id="GO:0006508">
    <property type="term" value="P:proteolysis"/>
    <property type="evidence" value="ECO:0007669"/>
    <property type="project" value="UniProtKB-KW"/>
</dbReference>
<reference evidence="1 2" key="1">
    <citation type="submission" date="2019-12" db="EMBL/GenBank/DDBJ databases">
        <authorList>
            <person name="Alioto T."/>
            <person name="Alioto T."/>
            <person name="Gomez Garrido J."/>
        </authorList>
    </citation>
    <scope>NUCLEOTIDE SEQUENCE [LARGE SCALE GENOMIC DNA]</scope>
</reference>
<name>A0A8S0RGC0_OLEEU</name>
<dbReference type="EMBL" id="CACTIH010003612">
    <property type="protein sequence ID" value="CAA2977806.1"/>
    <property type="molecule type" value="Genomic_DNA"/>
</dbReference>
<evidence type="ECO:0000313" key="2">
    <source>
        <dbReference type="Proteomes" id="UP000594638"/>
    </source>
</evidence>
<proteinExistence type="predicted"/>
<dbReference type="GO" id="GO:0008233">
    <property type="term" value="F:peptidase activity"/>
    <property type="evidence" value="ECO:0007669"/>
    <property type="project" value="UniProtKB-KW"/>
</dbReference>
<dbReference type="Gramene" id="OE9A033529T1">
    <property type="protein sequence ID" value="OE9A033529C1"/>
    <property type="gene ID" value="OE9A033529"/>
</dbReference>
<keyword evidence="2" id="KW-1185">Reference proteome</keyword>
<comment type="caution">
    <text evidence="1">The sequence shown here is derived from an EMBL/GenBank/DDBJ whole genome shotgun (WGS) entry which is preliminary data.</text>
</comment>
<accession>A0A8S0RGC0</accession>
<dbReference type="Proteomes" id="UP000594638">
    <property type="component" value="Unassembled WGS sequence"/>
</dbReference>
<dbReference type="AlphaFoldDB" id="A0A8S0RGC0"/>
<organism evidence="1 2">
    <name type="scientific">Olea europaea subsp. europaea</name>
    <dbReference type="NCBI Taxonomy" id="158383"/>
    <lineage>
        <taxon>Eukaryota</taxon>
        <taxon>Viridiplantae</taxon>
        <taxon>Streptophyta</taxon>
        <taxon>Embryophyta</taxon>
        <taxon>Tracheophyta</taxon>
        <taxon>Spermatophyta</taxon>
        <taxon>Magnoliopsida</taxon>
        <taxon>eudicotyledons</taxon>
        <taxon>Gunneridae</taxon>
        <taxon>Pentapetalae</taxon>
        <taxon>asterids</taxon>
        <taxon>lamiids</taxon>
        <taxon>Lamiales</taxon>
        <taxon>Oleaceae</taxon>
        <taxon>Oleeae</taxon>
        <taxon>Olea</taxon>
    </lineage>
</organism>
<sequence length="143" mass="16129">MTRECDIFLESFLEKGSYIKLYSYTHLLNGFAIYLTDEKVFRVLETGKREKCGSILAGKGVVISLIDTRINPFHLSFTNEDLGESCQNENPFIRSFVSGKLTIYTYTFDFESKAATIATVAALQVKSGPRMLILALSRLRVPQ</sequence>